<reference evidence="2 3" key="1">
    <citation type="journal article" date="2015" name="Stand. Genomic Sci.">
        <title>Complete genome sequence and description of Salinispira pacifica gen. nov., sp. nov., a novel spirochaete isolated form a hypersaline microbial mat.</title>
        <authorList>
            <person name="Ben Hania W."/>
            <person name="Joseph M."/>
            <person name="Schumann P."/>
            <person name="Bunk B."/>
            <person name="Fiebig A."/>
            <person name="Sproer C."/>
            <person name="Klenk H.P."/>
            <person name="Fardeau M.L."/>
            <person name="Spring S."/>
        </authorList>
    </citation>
    <scope>NUCLEOTIDE SEQUENCE [LARGE SCALE GENOMIC DNA]</scope>
    <source>
        <strain evidence="2 3">L21-RPul-D2</strain>
    </source>
</reference>
<evidence type="ECO:0000313" key="3">
    <source>
        <dbReference type="Proteomes" id="UP000018680"/>
    </source>
</evidence>
<dbReference type="Gene3D" id="3.30.70.120">
    <property type="match status" value="1"/>
</dbReference>
<evidence type="ECO:0000313" key="2">
    <source>
        <dbReference type="EMBL" id="AHC15319.1"/>
    </source>
</evidence>
<dbReference type="SUPFAM" id="SSF102705">
    <property type="entry name" value="NIF3 (NGG1p interacting factor 3)-like"/>
    <property type="match status" value="1"/>
</dbReference>
<dbReference type="AlphaFoldDB" id="V5WIC5"/>
<evidence type="ECO:0000256" key="1">
    <source>
        <dbReference type="SAM" id="MobiDB-lite"/>
    </source>
</evidence>
<dbReference type="InterPro" id="IPR036069">
    <property type="entry name" value="DUF34/NIF3_sf"/>
</dbReference>
<accession>V5WIC5</accession>
<feature type="region of interest" description="Disordered" evidence="1">
    <location>
        <begin position="106"/>
        <end position="137"/>
    </location>
</feature>
<dbReference type="RefSeq" id="WP_024268236.1">
    <property type="nucleotide sequence ID" value="NC_023035.1"/>
</dbReference>
<dbReference type="EMBL" id="CP006939">
    <property type="protein sequence ID" value="AHC15319.1"/>
    <property type="molecule type" value="Genomic_DNA"/>
</dbReference>
<name>V5WIC5_9SPIO</name>
<keyword evidence="3" id="KW-1185">Reference proteome</keyword>
<dbReference type="eggNOG" id="COG3323">
    <property type="taxonomic scope" value="Bacteria"/>
</dbReference>
<dbReference type="PANTHER" id="PTHR41774">
    <property type="match status" value="1"/>
</dbReference>
<dbReference type="KEGG" id="slr:L21SP2_1948"/>
<gene>
    <name evidence="2" type="ORF">L21SP2_1948</name>
</gene>
<dbReference type="PANTHER" id="PTHR41774:SF1">
    <property type="entry name" value="NGG1P INTERACTING FACTOR NIF3"/>
    <property type="match status" value="1"/>
</dbReference>
<sequence length="137" mass="15363">MLLIYFFVPKPWKEAVKEAMFAAGAGRQGEYSMACWETAGRGQFLPGEGAQPAIGRRFSLRRVREFRVEMICEEKHAARAVQALRRTHPYEEPAFGIIRLEDPATQFPLTKSHGADPHSTDAAEQPSMKESPAERSS</sequence>
<evidence type="ECO:0008006" key="4">
    <source>
        <dbReference type="Google" id="ProtNLM"/>
    </source>
</evidence>
<dbReference type="STRING" id="1307761.L21SP2_1948"/>
<organism evidence="2 3">
    <name type="scientific">Salinispira pacifica</name>
    <dbReference type="NCBI Taxonomy" id="1307761"/>
    <lineage>
        <taxon>Bacteria</taxon>
        <taxon>Pseudomonadati</taxon>
        <taxon>Spirochaetota</taxon>
        <taxon>Spirochaetia</taxon>
        <taxon>Spirochaetales</taxon>
        <taxon>Spirochaetaceae</taxon>
        <taxon>Salinispira</taxon>
    </lineage>
</organism>
<dbReference type="Proteomes" id="UP000018680">
    <property type="component" value="Chromosome"/>
</dbReference>
<dbReference type="InterPro" id="IPR015867">
    <property type="entry name" value="N-reg_PII/ATP_PRibTrfase_C"/>
</dbReference>
<proteinExistence type="predicted"/>
<protein>
    <recommendedName>
        <fullName evidence="4">NGG1p interacting factor NIF3</fullName>
    </recommendedName>
</protein>
<dbReference type="HOGENOM" id="CLU_120084_2_1_12"/>